<dbReference type="PANTHER" id="PTHR36310">
    <property type="entry name" value="CYCLIN-DEPENDENT PROTEIN KINASE INHIBITOR SMR11"/>
    <property type="match status" value="1"/>
</dbReference>
<sequence>MDLCESPPKAKEKDCVVPVTPEVVKENADFEFQSPLTLTLIRKQLNGTLSINDSHNHSPRTPKDVVFDSFAKDTRDEFRSSAVRRLRFCSSAHNHEYDSLSDQHIFESVYDNLLHFILSKQMEEEEGYLPPISNIQQCDSDDDRCCKSPPSLLRFTGIAHTCPPAPRKLKPATAHQPKIIQLELCKKLEF</sequence>
<dbReference type="Gramene" id="rna44501">
    <property type="protein sequence ID" value="RHN38548.1"/>
    <property type="gene ID" value="gene44501"/>
</dbReference>
<dbReference type="Proteomes" id="UP000265566">
    <property type="component" value="Chromosome 8"/>
</dbReference>
<dbReference type="KEGG" id="mtr:11431458"/>
<dbReference type="EMBL" id="BT142752">
    <property type="protein sequence ID" value="AFK42546.1"/>
    <property type="molecule type" value="mRNA"/>
</dbReference>
<reference evidence="3" key="5">
    <citation type="journal article" date="2018" name="Nat. Plants">
        <title>Whole-genome landscape of Medicago truncatula symbiotic genes.</title>
        <authorList>
            <person name="Pecrix Y."/>
            <person name="Gamas P."/>
            <person name="Carrere S."/>
        </authorList>
    </citation>
    <scope>NUCLEOTIDE SEQUENCE</scope>
    <source>
        <tissue evidence="3">Leaves</tissue>
    </source>
</reference>
<reference evidence="1 5" key="1">
    <citation type="journal article" date="2011" name="Nature">
        <title>The Medicago genome provides insight into the evolution of rhizobial symbioses.</title>
        <authorList>
            <person name="Young N.D."/>
            <person name="Debelle F."/>
            <person name="Oldroyd G.E."/>
            <person name="Geurts R."/>
            <person name="Cannon S.B."/>
            <person name="Udvardi M.K."/>
            <person name="Benedito V.A."/>
            <person name="Mayer K.F."/>
            <person name="Gouzy J."/>
            <person name="Schoof H."/>
            <person name="Van de Peer Y."/>
            <person name="Proost S."/>
            <person name="Cook D.R."/>
            <person name="Meyers B.C."/>
            <person name="Spannagl M."/>
            <person name="Cheung F."/>
            <person name="De Mita S."/>
            <person name="Krishnakumar V."/>
            <person name="Gundlach H."/>
            <person name="Zhou S."/>
            <person name="Mudge J."/>
            <person name="Bharti A.K."/>
            <person name="Murray J.D."/>
            <person name="Naoumkina M.A."/>
            <person name="Rosen B."/>
            <person name="Silverstein K.A."/>
            <person name="Tang H."/>
            <person name="Rombauts S."/>
            <person name="Zhao P.X."/>
            <person name="Zhou P."/>
            <person name="Barbe V."/>
            <person name="Bardou P."/>
            <person name="Bechner M."/>
            <person name="Bellec A."/>
            <person name="Berger A."/>
            <person name="Berges H."/>
            <person name="Bidwell S."/>
            <person name="Bisseling T."/>
            <person name="Choisne N."/>
            <person name="Couloux A."/>
            <person name="Denny R."/>
            <person name="Deshpande S."/>
            <person name="Dai X."/>
            <person name="Doyle J.J."/>
            <person name="Dudez A.M."/>
            <person name="Farmer A.D."/>
            <person name="Fouteau S."/>
            <person name="Franken C."/>
            <person name="Gibelin C."/>
            <person name="Gish J."/>
            <person name="Goldstein S."/>
            <person name="Gonzalez A.J."/>
            <person name="Green P.J."/>
            <person name="Hallab A."/>
            <person name="Hartog M."/>
            <person name="Hua A."/>
            <person name="Humphray S.J."/>
            <person name="Jeong D.H."/>
            <person name="Jing Y."/>
            <person name="Jocker A."/>
            <person name="Kenton S.M."/>
            <person name="Kim D.J."/>
            <person name="Klee K."/>
            <person name="Lai H."/>
            <person name="Lang C."/>
            <person name="Lin S."/>
            <person name="Macmil S.L."/>
            <person name="Magdelenat G."/>
            <person name="Matthews L."/>
            <person name="McCorrison J."/>
            <person name="Monaghan E.L."/>
            <person name="Mun J.H."/>
            <person name="Najar F.Z."/>
            <person name="Nicholson C."/>
            <person name="Noirot C."/>
            <person name="O'Bleness M."/>
            <person name="Paule C.R."/>
            <person name="Poulain J."/>
            <person name="Prion F."/>
            <person name="Qin B."/>
            <person name="Qu C."/>
            <person name="Retzel E.F."/>
            <person name="Riddle C."/>
            <person name="Sallet E."/>
            <person name="Samain S."/>
            <person name="Samson N."/>
            <person name="Sanders I."/>
            <person name="Saurat O."/>
            <person name="Scarpelli C."/>
            <person name="Schiex T."/>
            <person name="Segurens B."/>
            <person name="Severin A.J."/>
            <person name="Sherrier D.J."/>
            <person name="Shi R."/>
            <person name="Sims S."/>
            <person name="Singer S.R."/>
            <person name="Sinharoy S."/>
            <person name="Sterck L."/>
            <person name="Viollet A."/>
            <person name="Wang B.B."/>
            <person name="Wang K."/>
            <person name="Wang M."/>
            <person name="Wang X."/>
            <person name="Warfsmann J."/>
            <person name="Weissenbach J."/>
            <person name="White D.D."/>
            <person name="White J.D."/>
            <person name="Wiley G.B."/>
            <person name="Wincker P."/>
            <person name="Xing Y."/>
            <person name="Yang L."/>
            <person name="Yao Z."/>
            <person name="Ying F."/>
            <person name="Zhai J."/>
            <person name="Zhou L."/>
            <person name="Zuber A."/>
            <person name="Denarie J."/>
            <person name="Dixon R.A."/>
            <person name="May G.D."/>
            <person name="Schwartz D.C."/>
            <person name="Rogers J."/>
            <person name="Quetier F."/>
            <person name="Town C.D."/>
            <person name="Roe B.A."/>
        </authorList>
    </citation>
    <scope>NUCLEOTIDE SEQUENCE [LARGE SCALE GENOMIC DNA]</scope>
    <source>
        <strain evidence="1">A17</strain>
        <strain evidence="4 5">cv. Jemalong A17</strain>
    </source>
</reference>
<accession>G7L9U5</accession>
<evidence type="ECO:0000313" key="1">
    <source>
        <dbReference type="EMBL" id="AET01105.2"/>
    </source>
</evidence>
<dbReference type="InterPro" id="IPR038971">
    <property type="entry name" value="SMR11/SMR16"/>
</dbReference>
<evidence type="ECO:0000313" key="2">
    <source>
        <dbReference type="EMBL" id="AFK42546.1"/>
    </source>
</evidence>
<organism evidence="1 5">
    <name type="scientific">Medicago truncatula</name>
    <name type="common">Barrel medic</name>
    <name type="synonym">Medicago tribuloides</name>
    <dbReference type="NCBI Taxonomy" id="3880"/>
    <lineage>
        <taxon>Eukaryota</taxon>
        <taxon>Viridiplantae</taxon>
        <taxon>Streptophyta</taxon>
        <taxon>Embryophyta</taxon>
        <taxon>Tracheophyta</taxon>
        <taxon>Spermatophyta</taxon>
        <taxon>Magnoliopsida</taxon>
        <taxon>eudicotyledons</taxon>
        <taxon>Gunneridae</taxon>
        <taxon>Pentapetalae</taxon>
        <taxon>rosids</taxon>
        <taxon>fabids</taxon>
        <taxon>Fabales</taxon>
        <taxon>Fabaceae</taxon>
        <taxon>Papilionoideae</taxon>
        <taxon>50 kb inversion clade</taxon>
        <taxon>NPAAA clade</taxon>
        <taxon>Hologalegina</taxon>
        <taxon>IRL clade</taxon>
        <taxon>Trifolieae</taxon>
        <taxon>Medicago</taxon>
    </lineage>
</organism>
<dbReference type="OrthoDB" id="777328at2759"/>
<evidence type="ECO:0000313" key="3">
    <source>
        <dbReference type="EMBL" id="RHN38548.1"/>
    </source>
</evidence>
<accession>I3SQK4</accession>
<reference evidence="4" key="4">
    <citation type="submission" date="2015-04" db="UniProtKB">
        <authorList>
            <consortium name="EnsemblPlants"/>
        </authorList>
    </citation>
    <scope>IDENTIFICATION</scope>
    <source>
        <strain evidence="4">cv. Jemalong A17</strain>
    </source>
</reference>
<keyword evidence="5" id="KW-1185">Reference proteome</keyword>
<dbReference type="EMBL" id="PSQE01000008">
    <property type="protein sequence ID" value="RHN38548.1"/>
    <property type="molecule type" value="Genomic_DNA"/>
</dbReference>
<dbReference type="STRING" id="3880.G7L9U5"/>
<proteinExistence type="evidence at transcript level"/>
<reference evidence="1 5" key="3">
    <citation type="journal article" date="2014" name="BMC Genomics">
        <title>An improved genome release (version Mt4.0) for the model legume Medicago truncatula.</title>
        <authorList>
            <person name="Tang H."/>
            <person name="Krishnakumar V."/>
            <person name="Bidwell S."/>
            <person name="Rosen B."/>
            <person name="Chan A."/>
            <person name="Zhou S."/>
            <person name="Gentzbittel L."/>
            <person name="Childs K.L."/>
            <person name="Yandell M."/>
            <person name="Gundlach H."/>
            <person name="Mayer K.F."/>
            <person name="Schwartz D.C."/>
            <person name="Town C.D."/>
        </authorList>
    </citation>
    <scope>GENOME REANNOTATION</scope>
    <source>
        <strain evidence="4 5">cv. Jemalong A17</strain>
    </source>
</reference>
<dbReference type="Proteomes" id="UP000002051">
    <property type="component" value="Chromosome 8"/>
</dbReference>
<evidence type="ECO:0000313" key="5">
    <source>
        <dbReference type="Proteomes" id="UP000002051"/>
    </source>
</evidence>
<protein>
    <submittedName>
        <fullName evidence="1 4">Uncharacterized protein</fullName>
    </submittedName>
</protein>
<evidence type="ECO:0000313" key="4">
    <source>
        <dbReference type="EnsemblPlants" id="AET01105"/>
    </source>
</evidence>
<reference evidence="2" key="2">
    <citation type="submission" date="2012-05" db="EMBL/GenBank/DDBJ databases">
        <authorList>
            <person name="Krishnakumar V."/>
            <person name="Cheung F."/>
            <person name="Xiao Y."/>
            <person name="Chan A."/>
            <person name="Moskal W.A."/>
            <person name="Town C.D."/>
        </authorList>
    </citation>
    <scope>NUCLEOTIDE SEQUENCE</scope>
</reference>
<dbReference type="HOGENOM" id="CLU_103543_0_0_1"/>
<dbReference type="EMBL" id="CM001224">
    <property type="protein sequence ID" value="AET01105.2"/>
    <property type="molecule type" value="Genomic_DNA"/>
</dbReference>
<dbReference type="PANTHER" id="PTHR36310:SF1">
    <property type="entry name" value="CYCLIN-DEPENDENT PROTEIN KINASE INHIBITOR SMR11"/>
    <property type="match status" value="1"/>
</dbReference>
<dbReference type="AlphaFoldDB" id="G7L9U5"/>
<accession>A0A0C3XVR6</accession>
<dbReference type="PaxDb" id="3880-AET01105"/>
<dbReference type="EnsemblPlants" id="AET01105">
    <property type="protein sequence ID" value="AET01105"/>
    <property type="gene ID" value="MTR_8g005070"/>
</dbReference>
<name>G7L9U5_MEDTR</name>
<gene>
    <name evidence="4" type="primary">11431458</name>
    <name evidence="1" type="ordered locus">MTR_8g005070</name>
    <name evidence="3" type="ORF">MtrunA17_Chr8g0334411</name>
</gene>